<name>A0A139WMT9_TRICA</name>
<evidence type="ECO:0000256" key="6">
    <source>
        <dbReference type="ARBA" id="ARBA00022777"/>
    </source>
</evidence>
<comment type="similarity">
    <text evidence="2">Belongs to the thiamine pyrophosphokinase family.</text>
</comment>
<feature type="domain" description="Thiamin pyrophosphokinase thiamin-binding" evidence="11">
    <location>
        <begin position="190"/>
        <end position="259"/>
    </location>
</feature>
<dbReference type="GO" id="GO:0005524">
    <property type="term" value="F:ATP binding"/>
    <property type="evidence" value="ECO:0007669"/>
    <property type="project" value="UniProtKB-KW"/>
</dbReference>
<dbReference type="InterPro" id="IPR007371">
    <property type="entry name" value="TPK_catalytic"/>
</dbReference>
<evidence type="ECO:0000256" key="5">
    <source>
        <dbReference type="ARBA" id="ARBA00022741"/>
    </source>
</evidence>
<dbReference type="OMA" id="HHLYMMT"/>
<dbReference type="eggNOG" id="KOG3153">
    <property type="taxonomic scope" value="Eukaryota"/>
</dbReference>
<dbReference type="PhylomeDB" id="A0A139WMT9"/>
<dbReference type="Pfam" id="PF04263">
    <property type="entry name" value="TPK_catalytic"/>
    <property type="match status" value="1"/>
</dbReference>
<protein>
    <recommendedName>
        <fullName evidence="10">Thiamine pyrophosphokinase 1</fullName>
    </recommendedName>
</protein>
<evidence type="ECO:0000256" key="2">
    <source>
        <dbReference type="ARBA" id="ARBA00006785"/>
    </source>
</evidence>
<dbReference type="SMART" id="SM00983">
    <property type="entry name" value="TPK_B1_binding"/>
    <property type="match status" value="1"/>
</dbReference>
<dbReference type="InterPro" id="IPR006282">
    <property type="entry name" value="Thi_PPkinase"/>
</dbReference>
<evidence type="ECO:0000256" key="4">
    <source>
        <dbReference type="ARBA" id="ARBA00022679"/>
    </source>
</evidence>
<comment type="function">
    <text evidence="9">Catalyzes the phosphorylation of thiamine to thiamine pyrophosphate (TPP) utilizing UTP and therefore links the biosynthesis of TPP to pyrimidines metabolism. By producing thiamine pyrophosphate, a cofactor of the mitochondrial pyruvate dehydrogenase indirectly regulates pyruvate oxidation and lipogenesis. Although it can also catalyze thiamine phosphorylation using ATP and CTP in vitro, it does so with significantly lower efficiency and without physiological relevance evidence.</text>
</comment>
<dbReference type="PANTHER" id="PTHR13622:SF8">
    <property type="entry name" value="THIAMIN PYROPHOSPHOKINASE 1"/>
    <property type="match status" value="1"/>
</dbReference>
<dbReference type="PANTHER" id="PTHR13622">
    <property type="entry name" value="THIAMIN PYROPHOSPHOKINASE"/>
    <property type="match status" value="1"/>
</dbReference>
<keyword evidence="6" id="KW-0418">Kinase</keyword>
<dbReference type="AlphaFoldDB" id="A0A139WMT9"/>
<evidence type="ECO:0000313" key="13">
    <source>
        <dbReference type="Proteomes" id="UP000007266"/>
    </source>
</evidence>
<dbReference type="CDD" id="cd07995">
    <property type="entry name" value="TPK"/>
    <property type="match status" value="1"/>
</dbReference>
<dbReference type="Pfam" id="PF04265">
    <property type="entry name" value="TPK_B1_binding"/>
    <property type="match status" value="1"/>
</dbReference>
<keyword evidence="7" id="KW-0067">ATP-binding</keyword>
<keyword evidence="13" id="KW-1185">Reference proteome</keyword>
<comment type="catalytic activity">
    <reaction evidence="8">
        <text>thiamine + UTP = thiamine diphosphate + UMP + H(+)</text>
        <dbReference type="Rhea" id="RHEA:79423"/>
        <dbReference type="ChEBI" id="CHEBI:15378"/>
        <dbReference type="ChEBI" id="CHEBI:18385"/>
        <dbReference type="ChEBI" id="CHEBI:46398"/>
        <dbReference type="ChEBI" id="CHEBI:57865"/>
        <dbReference type="ChEBI" id="CHEBI:58937"/>
    </reaction>
    <physiologicalReaction direction="left-to-right" evidence="8">
        <dbReference type="Rhea" id="RHEA:79424"/>
    </physiologicalReaction>
</comment>
<dbReference type="SUPFAM" id="SSF63999">
    <property type="entry name" value="Thiamin pyrophosphokinase, catalytic domain"/>
    <property type="match status" value="1"/>
</dbReference>
<evidence type="ECO:0000313" key="12">
    <source>
        <dbReference type="EMBL" id="KYB29167.1"/>
    </source>
</evidence>
<reference evidence="12 13" key="2">
    <citation type="journal article" date="2010" name="Nucleic Acids Res.">
        <title>BeetleBase in 2010: revisions to provide comprehensive genomic information for Tribolium castaneum.</title>
        <authorList>
            <person name="Kim H.S."/>
            <person name="Murphy T."/>
            <person name="Xia J."/>
            <person name="Caragea D."/>
            <person name="Park Y."/>
            <person name="Beeman R.W."/>
            <person name="Lorenzen M.D."/>
            <person name="Butcher S."/>
            <person name="Manak J.R."/>
            <person name="Brown S.J."/>
        </authorList>
    </citation>
    <scope>GENOME REANNOTATION</scope>
    <source>
        <strain evidence="12 13">Georgia GA2</strain>
    </source>
</reference>
<keyword evidence="5" id="KW-0547">Nucleotide-binding</keyword>
<evidence type="ECO:0000256" key="1">
    <source>
        <dbReference type="ARBA" id="ARBA00005078"/>
    </source>
</evidence>
<proteinExistence type="inferred from homology"/>
<dbReference type="Proteomes" id="UP000007266">
    <property type="component" value="Linkage group 2"/>
</dbReference>
<dbReference type="GO" id="GO:0016301">
    <property type="term" value="F:kinase activity"/>
    <property type="evidence" value="ECO:0007669"/>
    <property type="project" value="UniProtKB-KW"/>
</dbReference>
<dbReference type="SUPFAM" id="SSF63862">
    <property type="entry name" value="Thiamin pyrophosphokinase, substrate-binding domain"/>
    <property type="match status" value="1"/>
</dbReference>
<evidence type="ECO:0000256" key="10">
    <source>
        <dbReference type="ARBA" id="ARBA00074758"/>
    </source>
</evidence>
<dbReference type="InterPro" id="IPR007373">
    <property type="entry name" value="Thiamin_PyroPKinase_B1-bd"/>
</dbReference>
<dbReference type="EMBL" id="KQ971312">
    <property type="protein sequence ID" value="KYB29167.1"/>
    <property type="molecule type" value="Genomic_DNA"/>
</dbReference>
<evidence type="ECO:0000256" key="9">
    <source>
        <dbReference type="ARBA" id="ARBA00055888"/>
    </source>
</evidence>
<evidence type="ECO:0000256" key="7">
    <source>
        <dbReference type="ARBA" id="ARBA00022840"/>
    </source>
</evidence>
<dbReference type="GO" id="GO:0004788">
    <property type="term" value="F:thiamine diphosphokinase activity"/>
    <property type="evidence" value="ECO:0000318"/>
    <property type="project" value="GO_Central"/>
</dbReference>
<dbReference type="GO" id="GO:0009229">
    <property type="term" value="P:thiamine diphosphate biosynthetic process"/>
    <property type="evidence" value="ECO:0000318"/>
    <property type="project" value="GO_Central"/>
</dbReference>
<comment type="subunit">
    <text evidence="3">Homodimer.</text>
</comment>
<accession>A0A139WMT9</accession>
<keyword evidence="4" id="KW-0808">Transferase</keyword>
<gene>
    <name evidence="12" type="primary">AUGUSTUS-3.0.2_00932</name>
    <name evidence="12" type="ORF">TcasGA2_TC000932</name>
</gene>
<sequence length="270" mass="30278">MCYSLSKMYRGGRSEVWNPCQDLFCEYQSGSHAILILNTDFNLPPGFLLNLWKQAKVRITVDGGTGRWLSWLKSHHLDYEGVSPPDLITGDMDSLSKEILDFFAKNQVTKVVKTPDQNHTDFTKALIELNNTCIAQNLQLESVFVIADTCGRFDQIIANINTLCKAPKIVKKLKVYQVASNSITWLLQDGEHTIHIPQELRKSNEWCALIPIKSPTYATTTGLKWNLNQSKLEFGGMVSTSNTYDGVSPTVTVSNDSTLIWSMGIETLLV</sequence>
<dbReference type="InterPro" id="IPR036759">
    <property type="entry name" value="TPK_catalytic_sf"/>
</dbReference>
<dbReference type="Gene3D" id="3.40.50.10240">
    <property type="entry name" value="Thiamin pyrophosphokinase, catalytic domain"/>
    <property type="match status" value="1"/>
</dbReference>
<dbReference type="GO" id="GO:0030975">
    <property type="term" value="F:thiamine binding"/>
    <property type="evidence" value="ECO:0007669"/>
    <property type="project" value="InterPro"/>
</dbReference>
<dbReference type="STRING" id="7070.A0A139WMT9"/>
<dbReference type="InterPro" id="IPR036371">
    <property type="entry name" value="TPK_B1-bd_sf"/>
</dbReference>
<dbReference type="InParanoid" id="A0A139WMT9"/>
<dbReference type="NCBIfam" id="TIGR01378">
    <property type="entry name" value="thi_PPkinase"/>
    <property type="match status" value="1"/>
</dbReference>
<comment type="pathway">
    <text evidence="1">Cofactor biosynthesis; thiamine diphosphate biosynthesis; thiamine diphosphate from thiamine: step 1/1.</text>
</comment>
<dbReference type="Gene3D" id="2.60.120.320">
    <property type="entry name" value="Thiamin pyrophosphokinase, thiamin-binding domain"/>
    <property type="match status" value="1"/>
</dbReference>
<dbReference type="FunFam" id="2.60.120.320:FF:000002">
    <property type="entry name" value="Thiamine pyrophosphokinase"/>
    <property type="match status" value="1"/>
</dbReference>
<dbReference type="GO" id="GO:0006772">
    <property type="term" value="P:thiamine metabolic process"/>
    <property type="evidence" value="ECO:0007669"/>
    <property type="project" value="InterPro"/>
</dbReference>
<evidence type="ECO:0000256" key="3">
    <source>
        <dbReference type="ARBA" id="ARBA00011738"/>
    </source>
</evidence>
<organism evidence="12 13">
    <name type="scientific">Tribolium castaneum</name>
    <name type="common">Red flour beetle</name>
    <dbReference type="NCBI Taxonomy" id="7070"/>
    <lineage>
        <taxon>Eukaryota</taxon>
        <taxon>Metazoa</taxon>
        <taxon>Ecdysozoa</taxon>
        <taxon>Arthropoda</taxon>
        <taxon>Hexapoda</taxon>
        <taxon>Insecta</taxon>
        <taxon>Pterygota</taxon>
        <taxon>Neoptera</taxon>
        <taxon>Endopterygota</taxon>
        <taxon>Coleoptera</taxon>
        <taxon>Polyphaga</taxon>
        <taxon>Cucujiformia</taxon>
        <taxon>Tenebrionidae</taxon>
        <taxon>Tenebrionidae incertae sedis</taxon>
        <taxon>Tribolium</taxon>
    </lineage>
</organism>
<evidence type="ECO:0000259" key="11">
    <source>
        <dbReference type="SMART" id="SM00983"/>
    </source>
</evidence>
<evidence type="ECO:0000256" key="8">
    <source>
        <dbReference type="ARBA" id="ARBA00050898"/>
    </source>
</evidence>
<dbReference type="FunCoup" id="A0A139WMT9">
    <property type="interactions" value="372"/>
</dbReference>
<reference evidence="12 13" key="1">
    <citation type="journal article" date="2008" name="Nature">
        <title>The genome of the model beetle and pest Tribolium castaneum.</title>
        <authorList>
            <consortium name="Tribolium Genome Sequencing Consortium"/>
            <person name="Richards S."/>
            <person name="Gibbs R.A."/>
            <person name="Weinstock G.M."/>
            <person name="Brown S.J."/>
            <person name="Denell R."/>
            <person name="Beeman R.W."/>
            <person name="Gibbs R."/>
            <person name="Beeman R.W."/>
            <person name="Brown S.J."/>
            <person name="Bucher G."/>
            <person name="Friedrich M."/>
            <person name="Grimmelikhuijzen C.J."/>
            <person name="Klingler M."/>
            <person name="Lorenzen M."/>
            <person name="Richards S."/>
            <person name="Roth S."/>
            <person name="Schroder R."/>
            <person name="Tautz D."/>
            <person name="Zdobnov E.M."/>
            <person name="Muzny D."/>
            <person name="Gibbs R.A."/>
            <person name="Weinstock G.M."/>
            <person name="Attaway T."/>
            <person name="Bell S."/>
            <person name="Buhay C.J."/>
            <person name="Chandrabose M.N."/>
            <person name="Chavez D."/>
            <person name="Clerk-Blankenburg K.P."/>
            <person name="Cree A."/>
            <person name="Dao M."/>
            <person name="Davis C."/>
            <person name="Chacko J."/>
            <person name="Dinh H."/>
            <person name="Dugan-Rocha S."/>
            <person name="Fowler G."/>
            <person name="Garner T.T."/>
            <person name="Garnes J."/>
            <person name="Gnirke A."/>
            <person name="Hawes A."/>
            <person name="Hernandez J."/>
            <person name="Hines S."/>
            <person name="Holder M."/>
            <person name="Hume J."/>
            <person name="Jhangiani S.N."/>
            <person name="Joshi V."/>
            <person name="Khan Z.M."/>
            <person name="Jackson L."/>
            <person name="Kovar C."/>
            <person name="Kowis A."/>
            <person name="Lee S."/>
            <person name="Lewis L.R."/>
            <person name="Margolis J."/>
            <person name="Morgan M."/>
            <person name="Nazareth L.V."/>
            <person name="Nguyen N."/>
            <person name="Okwuonu G."/>
            <person name="Parker D."/>
            <person name="Richards S."/>
            <person name="Ruiz S.J."/>
            <person name="Santibanez J."/>
            <person name="Savard J."/>
            <person name="Scherer S.E."/>
            <person name="Schneider B."/>
            <person name="Sodergren E."/>
            <person name="Tautz D."/>
            <person name="Vattahil S."/>
            <person name="Villasana D."/>
            <person name="White C.S."/>
            <person name="Wright R."/>
            <person name="Park Y."/>
            <person name="Beeman R.W."/>
            <person name="Lord J."/>
            <person name="Oppert B."/>
            <person name="Lorenzen M."/>
            <person name="Brown S."/>
            <person name="Wang L."/>
            <person name="Savard J."/>
            <person name="Tautz D."/>
            <person name="Richards S."/>
            <person name="Weinstock G."/>
            <person name="Gibbs R.A."/>
            <person name="Liu Y."/>
            <person name="Worley K."/>
            <person name="Weinstock G."/>
            <person name="Elsik C.G."/>
            <person name="Reese J.T."/>
            <person name="Elhaik E."/>
            <person name="Landan G."/>
            <person name="Graur D."/>
            <person name="Arensburger P."/>
            <person name="Atkinson P."/>
            <person name="Beeman R.W."/>
            <person name="Beidler J."/>
            <person name="Brown S.J."/>
            <person name="Demuth J.P."/>
            <person name="Drury D.W."/>
            <person name="Du Y.Z."/>
            <person name="Fujiwara H."/>
            <person name="Lorenzen M."/>
            <person name="Maselli V."/>
            <person name="Osanai M."/>
            <person name="Park Y."/>
            <person name="Robertson H.M."/>
            <person name="Tu Z."/>
            <person name="Wang J.J."/>
            <person name="Wang S."/>
            <person name="Richards S."/>
            <person name="Song H."/>
            <person name="Zhang L."/>
            <person name="Sodergren E."/>
            <person name="Werner D."/>
            <person name="Stanke M."/>
            <person name="Morgenstern B."/>
            <person name="Solovyev V."/>
            <person name="Kosarev P."/>
            <person name="Brown G."/>
            <person name="Chen H.C."/>
            <person name="Ermolaeva O."/>
            <person name="Hlavina W."/>
            <person name="Kapustin Y."/>
            <person name="Kiryutin B."/>
            <person name="Kitts P."/>
            <person name="Maglott D."/>
            <person name="Pruitt K."/>
            <person name="Sapojnikov V."/>
            <person name="Souvorov A."/>
            <person name="Mackey A.J."/>
            <person name="Waterhouse R.M."/>
            <person name="Wyder S."/>
            <person name="Zdobnov E.M."/>
            <person name="Zdobnov E.M."/>
            <person name="Wyder S."/>
            <person name="Kriventseva E.V."/>
            <person name="Kadowaki T."/>
            <person name="Bork P."/>
            <person name="Aranda M."/>
            <person name="Bao R."/>
            <person name="Beermann A."/>
            <person name="Berns N."/>
            <person name="Bolognesi R."/>
            <person name="Bonneton F."/>
            <person name="Bopp D."/>
            <person name="Brown S.J."/>
            <person name="Bucher G."/>
            <person name="Butts T."/>
            <person name="Chaumot A."/>
            <person name="Denell R.E."/>
            <person name="Ferrier D.E."/>
            <person name="Friedrich M."/>
            <person name="Gordon C.M."/>
            <person name="Jindra M."/>
            <person name="Klingler M."/>
            <person name="Lan Q."/>
            <person name="Lattorff H.M."/>
            <person name="Laudet V."/>
            <person name="von Levetsow C."/>
            <person name="Liu Z."/>
            <person name="Lutz R."/>
            <person name="Lynch J.A."/>
            <person name="da Fonseca R.N."/>
            <person name="Posnien N."/>
            <person name="Reuter R."/>
            <person name="Roth S."/>
            <person name="Savard J."/>
            <person name="Schinko J.B."/>
            <person name="Schmitt C."/>
            <person name="Schoppmeier M."/>
            <person name="Schroder R."/>
            <person name="Shippy T.D."/>
            <person name="Simonnet F."/>
            <person name="Marques-Souza H."/>
            <person name="Tautz D."/>
            <person name="Tomoyasu Y."/>
            <person name="Trauner J."/>
            <person name="Van der Zee M."/>
            <person name="Vervoort M."/>
            <person name="Wittkopp N."/>
            <person name="Wimmer E.A."/>
            <person name="Yang X."/>
            <person name="Jones A.K."/>
            <person name="Sattelle D.B."/>
            <person name="Ebert P.R."/>
            <person name="Nelson D."/>
            <person name="Scott J.G."/>
            <person name="Beeman R.W."/>
            <person name="Muthukrishnan S."/>
            <person name="Kramer K.J."/>
            <person name="Arakane Y."/>
            <person name="Beeman R.W."/>
            <person name="Zhu Q."/>
            <person name="Hogenkamp D."/>
            <person name="Dixit R."/>
            <person name="Oppert B."/>
            <person name="Jiang H."/>
            <person name="Zou Z."/>
            <person name="Marshall J."/>
            <person name="Elpidina E."/>
            <person name="Vinokurov K."/>
            <person name="Oppert C."/>
            <person name="Zou Z."/>
            <person name="Evans J."/>
            <person name="Lu Z."/>
            <person name="Zhao P."/>
            <person name="Sumathipala N."/>
            <person name="Altincicek B."/>
            <person name="Vilcinskas A."/>
            <person name="Williams M."/>
            <person name="Hultmark D."/>
            <person name="Hetru C."/>
            <person name="Jiang H."/>
            <person name="Grimmelikhuijzen C.J."/>
            <person name="Hauser F."/>
            <person name="Cazzamali G."/>
            <person name="Williamson M."/>
            <person name="Park Y."/>
            <person name="Li B."/>
            <person name="Tanaka Y."/>
            <person name="Predel R."/>
            <person name="Neupert S."/>
            <person name="Schachtner J."/>
            <person name="Verleyen P."/>
            <person name="Raible F."/>
            <person name="Bork P."/>
            <person name="Friedrich M."/>
            <person name="Walden K.K."/>
            <person name="Robertson H.M."/>
            <person name="Angeli S."/>
            <person name="Foret S."/>
            <person name="Bucher G."/>
            <person name="Schuetz S."/>
            <person name="Maleszka R."/>
            <person name="Wimmer E.A."/>
            <person name="Beeman R.W."/>
            <person name="Lorenzen M."/>
            <person name="Tomoyasu Y."/>
            <person name="Miller S.C."/>
            <person name="Grossmann D."/>
            <person name="Bucher G."/>
        </authorList>
    </citation>
    <scope>NUCLEOTIDE SEQUENCE [LARGE SCALE GENOMIC DNA]</scope>
    <source>
        <strain evidence="12 13">Georgia GA2</strain>
    </source>
</reference>